<dbReference type="EMBL" id="OIVN01000622">
    <property type="protein sequence ID" value="SPC83097.1"/>
    <property type="molecule type" value="Genomic_DNA"/>
</dbReference>
<dbReference type="PANTHER" id="PTHR48049:SF52">
    <property type="entry name" value="ANTHOCYANIDIN 3-O-GLUCOSIDE 2''-O-GLUCOSYLTRANSFERASE-LIKE"/>
    <property type="match status" value="1"/>
</dbReference>
<keyword evidence="2" id="KW-0328">Glycosyltransferase</keyword>
<dbReference type="SUPFAM" id="SSF53756">
    <property type="entry name" value="UDP-Glycosyltransferase/glycogen phosphorylase"/>
    <property type="match status" value="1"/>
</dbReference>
<dbReference type="FunFam" id="3.40.50.2000:FF:000087">
    <property type="entry name" value="Glycosyltransferase"/>
    <property type="match status" value="1"/>
</dbReference>
<dbReference type="GO" id="GO:0035251">
    <property type="term" value="F:UDP-glucosyltransferase activity"/>
    <property type="evidence" value="ECO:0007669"/>
    <property type="project" value="InterPro"/>
</dbReference>
<dbReference type="Gene3D" id="3.40.50.2000">
    <property type="entry name" value="Glycogen Phosphorylase B"/>
    <property type="match status" value="2"/>
</dbReference>
<evidence type="ECO:0000256" key="2">
    <source>
        <dbReference type="ARBA" id="ARBA00022676"/>
    </source>
</evidence>
<dbReference type="InterPro" id="IPR002213">
    <property type="entry name" value="UDP_glucos_trans"/>
</dbReference>
<comment type="similarity">
    <text evidence="1">Belongs to the UDP-glycosyltransferase family.</text>
</comment>
<gene>
    <name evidence="4" type="ORF">FSB_LOCUS10979</name>
</gene>
<reference evidence="4" key="1">
    <citation type="submission" date="2018-02" db="EMBL/GenBank/DDBJ databases">
        <authorList>
            <person name="Cohen D.B."/>
            <person name="Kent A.D."/>
        </authorList>
    </citation>
    <scope>NUCLEOTIDE SEQUENCE</scope>
</reference>
<keyword evidence="3" id="KW-0808">Transferase</keyword>
<accession>A0A2N9EWE4</accession>
<dbReference type="InterPro" id="IPR050481">
    <property type="entry name" value="UDP-glycosyltransf_plant"/>
</dbReference>
<dbReference type="AlphaFoldDB" id="A0A2N9EWE4"/>
<dbReference type="PANTHER" id="PTHR48049">
    <property type="entry name" value="GLYCOSYLTRANSFERASE"/>
    <property type="match status" value="1"/>
</dbReference>
<evidence type="ECO:0008006" key="5">
    <source>
        <dbReference type="Google" id="ProtNLM"/>
    </source>
</evidence>
<organism evidence="4">
    <name type="scientific">Fagus sylvatica</name>
    <name type="common">Beechnut</name>
    <dbReference type="NCBI Taxonomy" id="28930"/>
    <lineage>
        <taxon>Eukaryota</taxon>
        <taxon>Viridiplantae</taxon>
        <taxon>Streptophyta</taxon>
        <taxon>Embryophyta</taxon>
        <taxon>Tracheophyta</taxon>
        <taxon>Spermatophyta</taxon>
        <taxon>Magnoliopsida</taxon>
        <taxon>eudicotyledons</taxon>
        <taxon>Gunneridae</taxon>
        <taxon>Pentapetalae</taxon>
        <taxon>rosids</taxon>
        <taxon>fabids</taxon>
        <taxon>Fagales</taxon>
        <taxon>Fagaceae</taxon>
        <taxon>Fagus</taxon>
    </lineage>
</organism>
<evidence type="ECO:0000256" key="3">
    <source>
        <dbReference type="ARBA" id="ARBA00022679"/>
    </source>
</evidence>
<evidence type="ECO:0000313" key="4">
    <source>
        <dbReference type="EMBL" id="SPC83097.1"/>
    </source>
</evidence>
<name>A0A2N9EWE4_FAGSY</name>
<protein>
    <recommendedName>
        <fullName evidence="5">Glycosyltransferase</fullName>
    </recommendedName>
</protein>
<dbReference type="CDD" id="cd03784">
    <property type="entry name" value="GT1_Gtf-like"/>
    <property type="match status" value="1"/>
</dbReference>
<sequence length="460" mass="51670">MSNSRSTKLHVAMFPWFAFGHFTPYLHLSNKLAERGHRVSFLLPKGAQAKLQHLNHYPNLIHFYPLLIPHVDGLPPGAETASDVPFPLHGHLVMALDQTQDQVETILTSLKPDFIFFDFSLWMPALAHQLGTKAIYYAVVSSVAHAVTVPPKNKKPEDMTVEELMQPPPGYPSLSVKTKSNEFEIAQLKMFAEDHGTGMSFYVRINTGLRRSDAIVYRTYNEVEGPYCDFLRQHYAKPVLLTGPVLPETPAATKLDEKWTKWLCNFEQGTVVYCAFGTQNILQKDQFQELLLGFELCGQPFLVSLSAPDGCATIEEALPEGFEERVKGRGWVYGGWVPQTLILEHKSVGCSVTHCGYGSMWESLLNDCQIVCVPHLGDQILNARLIVEELKVAVEVEREDNGWISKERLSEAIISVMDKDSEVGGLVKYNHAKLKEALTSEGVQERYLDTFIENLHGLLD</sequence>
<evidence type="ECO:0000256" key="1">
    <source>
        <dbReference type="ARBA" id="ARBA00009995"/>
    </source>
</evidence>
<dbReference type="Pfam" id="PF00201">
    <property type="entry name" value="UDPGT"/>
    <property type="match status" value="1"/>
</dbReference>
<proteinExistence type="inferred from homology"/>
<dbReference type="FunFam" id="3.40.50.2000:FF:000037">
    <property type="entry name" value="Glycosyltransferase"/>
    <property type="match status" value="1"/>
</dbReference>